<feature type="transmembrane region" description="Helical" evidence="1">
    <location>
        <begin position="48"/>
        <end position="69"/>
    </location>
</feature>
<gene>
    <name evidence="2" type="ORF">ACFSC0_07920</name>
</gene>
<feature type="transmembrane region" description="Helical" evidence="1">
    <location>
        <begin position="105"/>
        <end position="129"/>
    </location>
</feature>
<name>A0ABW4MZW0_9CAUL</name>
<evidence type="ECO:0000313" key="3">
    <source>
        <dbReference type="Proteomes" id="UP001597237"/>
    </source>
</evidence>
<feature type="transmembrane region" description="Helical" evidence="1">
    <location>
        <begin position="78"/>
        <end position="99"/>
    </location>
</feature>
<comment type="caution">
    <text evidence="2">The sequence shown here is derived from an EMBL/GenBank/DDBJ whole genome shotgun (WGS) entry which is preliminary data.</text>
</comment>
<sequence>MKPIDYPKAAGAALLLMVLNVAISFPVVGVWRALFEPQTPPQEVALRIAPWSSHLVGPLLFFAAAWLLARRRPERNGLAMAAAVCVFYVLLEAASLAAYPGGPAMLLTLAFGVSMAAKAAAAFAGAALARRRPAQAA</sequence>
<accession>A0ABW4MZW0</accession>
<protein>
    <submittedName>
        <fullName evidence="2">Uncharacterized protein</fullName>
    </submittedName>
</protein>
<evidence type="ECO:0000256" key="1">
    <source>
        <dbReference type="SAM" id="Phobius"/>
    </source>
</evidence>
<dbReference type="RefSeq" id="WP_377284458.1">
    <property type="nucleotide sequence ID" value="NZ_JBHRSI010000015.1"/>
</dbReference>
<keyword evidence="3" id="KW-1185">Reference proteome</keyword>
<evidence type="ECO:0000313" key="2">
    <source>
        <dbReference type="EMBL" id="MFD1783316.1"/>
    </source>
</evidence>
<dbReference type="Proteomes" id="UP001597237">
    <property type="component" value="Unassembled WGS sequence"/>
</dbReference>
<reference evidence="3" key="1">
    <citation type="journal article" date="2019" name="Int. J. Syst. Evol. Microbiol.">
        <title>The Global Catalogue of Microorganisms (GCM) 10K type strain sequencing project: providing services to taxonomists for standard genome sequencing and annotation.</title>
        <authorList>
            <consortium name="The Broad Institute Genomics Platform"/>
            <consortium name="The Broad Institute Genome Sequencing Center for Infectious Disease"/>
            <person name="Wu L."/>
            <person name="Ma J."/>
        </authorList>
    </citation>
    <scope>NUCLEOTIDE SEQUENCE [LARGE SCALE GENOMIC DNA]</scope>
    <source>
        <strain evidence="3">DFY28</strain>
    </source>
</reference>
<keyword evidence="1" id="KW-0472">Membrane</keyword>
<dbReference type="EMBL" id="JBHUEY010000001">
    <property type="protein sequence ID" value="MFD1783316.1"/>
    <property type="molecule type" value="Genomic_DNA"/>
</dbReference>
<proteinExistence type="predicted"/>
<keyword evidence="1" id="KW-0812">Transmembrane</keyword>
<organism evidence="2 3">
    <name type="scientific">Phenylobacterium terrae</name>
    <dbReference type="NCBI Taxonomy" id="2665495"/>
    <lineage>
        <taxon>Bacteria</taxon>
        <taxon>Pseudomonadati</taxon>
        <taxon>Pseudomonadota</taxon>
        <taxon>Alphaproteobacteria</taxon>
        <taxon>Caulobacterales</taxon>
        <taxon>Caulobacteraceae</taxon>
        <taxon>Phenylobacterium</taxon>
    </lineage>
</organism>
<keyword evidence="1" id="KW-1133">Transmembrane helix</keyword>